<organism evidence="1 3">
    <name type="scientific">Acetobacter cibinongensis</name>
    <dbReference type="NCBI Taxonomy" id="146475"/>
    <lineage>
        <taxon>Bacteria</taxon>
        <taxon>Pseudomonadati</taxon>
        <taxon>Pseudomonadota</taxon>
        <taxon>Alphaproteobacteria</taxon>
        <taxon>Acetobacterales</taxon>
        <taxon>Acetobacteraceae</taxon>
        <taxon>Acetobacter</taxon>
    </lineage>
</organism>
<sequence length="163" mass="19266">MNSAFAMVRSLVSNFRLAPQLNGLNRENFNLYIEEFDLPEVDRNHIFCSEDRQKAFLDTMHYRDLNHTKKEIEQAKNSLNESGIFFDEKLYITFSRLLSHLSKVWQEQYNVSVLQQNTRLVYTNNFIEVGDRDVKIIRNILRDNLHIKAVGFINKSEIEAHNN</sequence>
<evidence type="ECO:0000313" key="1">
    <source>
        <dbReference type="EMBL" id="GAN61427.1"/>
    </source>
</evidence>
<reference evidence="2 4" key="2">
    <citation type="submission" date="2019-07" db="EMBL/GenBank/DDBJ databases">
        <title>Whole genome shotgun sequence of Acetobacter cibinongensis NBRC 16605.</title>
        <authorList>
            <person name="Hosoyama A."/>
            <person name="Uohara A."/>
            <person name="Ohji S."/>
            <person name="Ichikawa N."/>
        </authorList>
    </citation>
    <scope>NUCLEOTIDE SEQUENCE [LARGE SCALE GENOMIC DNA]</scope>
    <source>
        <strain evidence="2 4">NBRC 16605</strain>
    </source>
</reference>
<comment type="caution">
    <text evidence="1">The sequence shown here is derived from an EMBL/GenBank/DDBJ whole genome shotgun (WGS) entry which is preliminary data.</text>
</comment>
<evidence type="ECO:0000313" key="2">
    <source>
        <dbReference type="EMBL" id="GEL60121.1"/>
    </source>
</evidence>
<protein>
    <submittedName>
        <fullName evidence="1">Uncharacterized protein</fullName>
    </submittedName>
</protein>
<dbReference type="RefSeq" id="WP_146807071.1">
    <property type="nucleotide sequence ID" value="NZ_BAMV01000022.1"/>
</dbReference>
<dbReference type="AlphaFoldDB" id="A0A0D6N5X8"/>
<proteinExistence type="predicted"/>
<accession>A0A6N3SRT5</accession>
<name>A0A0D6N5X8_9PROT</name>
<evidence type="ECO:0000313" key="3">
    <source>
        <dbReference type="Proteomes" id="UP000032671"/>
    </source>
</evidence>
<dbReference type="Proteomes" id="UP000032671">
    <property type="component" value="Unassembled WGS sequence"/>
</dbReference>
<evidence type="ECO:0000313" key="4">
    <source>
        <dbReference type="Proteomes" id="UP000321891"/>
    </source>
</evidence>
<dbReference type="EMBL" id="BJVU01000025">
    <property type="protein sequence ID" value="GEL60121.1"/>
    <property type="molecule type" value="Genomic_DNA"/>
</dbReference>
<dbReference type="STRING" id="1231339.Abci_022_003"/>
<keyword evidence="4" id="KW-1185">Reference proteome</keyword>
<reference evidence="1 3" key="1">
    <citation type="submission" date="2012-11" db="EMBL/GenBank/DDBJ databases">
        <title>Whole genome sequence of Acetobacter cibinongensis 4H-1.</title>
        <authorList>
            <person name="Azuma Y."/>
            <person name="Higashiura N."/>
            <person name="Hirakawa H."/>
            <person name="Matsushita K."/>
        </authorList>
    </citation>
    <scope>NUCLEOTIDE SEQUENCE [LARGE SCALE GENOMIC DNA]</scope>
    <source>
        <strain evidence="1 3">4H-1</strain>
    </source>
</reference>
<accession>A0A0D6N5X8</accession>
<gene>
    <name evidence="1" type="ORF">Abci_022_003</name>
    <name evidence="2" type="ORF">ACI01nite_27230</name>
</gene>
<dbReference type="EMBL" id="BAMV01000022">
    <property type="protein sequence ID" value="GAN61427.1"/>
    <property type="molecule type" value="Genomic_DNA"/>
</dbReference>
<dbReference type="Proteomes" id="UP000321891">
    <property type="component" value="Unassembled WGS sequence"/>
</dbReference>